<dbReference type="AlphaFoldDB" id="A0A495X6A6"/>
<dbReference type="SUPFAM" id="SSF55729">
    <property type="entry name" value="Acyl-CoA N-acyltransferases (Nat)"/>
    <property type="match status" value="1"/>
</dbReference>
<evidence type="ECO:0000256" key="2">
    <source>
        <dbReference type="ARBA" id="ARBA00023315"/>
    </source>
</evidence>
<dbReference type="PROSITE" id="PS51186">
    <property type="entry name" value="GNAT"/>
    <property type="match status" value="1"/>
</dbReference>
<dbReference type="Pfam" id="PF00583">
    <property type="entry name" value="Acetyltransf_1"/>
    <property type="match status" value="1"/>
</dbReference>
<keyword evidence="5" id="KW-1185">Reference proteome</keyword>
<evidence type="ECO:0000313" key="5">
    <source>
        <dbReference type="Proteomes" id="UP000272729"/>
    </source>
</evidence>
<keyword evidence="1 4" id="KW-0808">Transferase</keyword>
<sequence length="147" mass="16287">MIIRLATAEDVPAIVALLADDELGAQRETPHDLEPYRTAFAVLDASPHDELVVAEVDGEVVGTLQFRVLPGLAQRGMVRGQVEAVRVASRLRGQGLGEQLMKWVVERARDKGCSVVQLTSDRKREAAHRFYARLGFQATHEGFKLRL</sequence>
<reference evidence="4 5" key="1">
    <citation type="submission" date="2018-10" db="EMBL/GenBank/DDBJ databases">
        <title>Sequencing the genomes of 1000 actinobacteria strains.</title>
        <authorList>
            <person name="Klenk H.-P."/>
        </authorList>
    </citation>
    <scope>NUCLEOTIDE SEQUENCE [LARGE SCALE GENOMIC DNA]</scope>
    <source>
        <strain evidence="4 5">DSM 43911</strain>
    </source>
</reference>
<dbReference type="Gene3D" id="3.40.630.30">
    <property type="match status" value="1"/>
</dbReference>
<dbReference type="CDD" id="cd04301">
    <property type="entry name" value="NAT_SF"/>
    <property type="match status" value="1"/>
</dbReference>
<keyword evidence="2" id="KW-0012">Acyltransferase</keyword>
<proteinExistence type="predicted"/>
<comment type="caution">
    <text evidence="4">The sequence shown here is derived from an EMBL/GenBank/DDBJ whole genome shotgun (WGS) entry which is preliminary data.</text>
</comment>
<evidence type="ECO:0000259" key="3">
    <source>
        <dbReference type="PROSITE" id="PS51186"/>
    </source>
</evidence>
<dbReference type="InterPro" id="IPR016181">
    <property type="entry name" value="Acyl_CoA_acyltransferase"/>
</dbReference>
<name>A0A495X6A6_9PSEU</name>
<dbReference type="InterPro" id="IPR050832">
    <property type="entry name" value="Bact_Acetyltransf"/>
</dbReference>
<protein>
    <submittedName>
        <fullName evidence="4">Putative N-acetyltransferase YhbS</fullName>
    </submittedName>
</protein>
<dbReference type="GO" id="GO:0016747">
    <property type="term" value="F:acyltransferase activity, transferring groups other than amino-acyl groups"/>
    <property type="evidence" value="ECO:0007669"/>
    <property type="project" value="InterPro"/>
</dbReference>
<accession>A0A495X6A6</accession>
<gene>
    <name evidence="4" type="ORF">DFJ66_1858</name>
</gene>
<dbReference type="PANTHER" id="PTHR43877">
    <property type="entry name" value="AMINOALKYLPHOSPHONATE N-ACETYLTRANSFERASE-RELATED-RELATED"/>
    <property type="match status" value="1"/>
</dbReference>
<dbReference type="RefSeq" id="WP_246029652.1">
    <property type="nucleotide sequence ID" value="NZ_JBIUBA010000007.1"/>
</dbReference>
<evidence type="ECO:0000313" key="4">
    <source>
        <dbReference type="EMBL" id="RKT68665.1"/>
    </source>
</evidence>
<dbReference type="Proteomes" id="UP000272729">
    <property type="component" value="Unassembled WGS sequence"/>
</dbReference>
<dbReference type="EMBL" id="RBXR01000001">
    <property type="protein sequence ID" value="RKT68665.1"/>
    <property type="molecule type" value="Genomic_DNA"/>
</dbReference>
<feature type="domain" description="N-acetyltransferase" evidence="3">
    <location>
        <begin position="1"/>
        <end position="147"/>
    </location>
</feature>
<dbReference type="InterPro" id="IPR000182">
    <property type="entry name" value="GNAT_dom"/>
</dbReference>
<organism evidence="4 5">
    <name type="scientific">Saccharothrix variisporea</name>
    <dbReference type="NCBI Taxonomy" id="543527"/>
    <lineage>
        <taxon>Bacteria</taxon>
        <taxon>Bacillati</taxon>
        <taxon>Actinomycetota</taxon>
        <taxon>Actinomycetes</taxon>
        <taxon>Pseudonocardiales</taxon>
        <taxon>Pseudonocardiaceae</taxon>
        <taxon>Saccharothrix</taxon>
    </lineage>
</organism>
<evidence type="ECO:0000256" key="1">
    <source>
        <dbReference type="ARBA" id="ARBA00022679"/>
    </source>
</evidence>